<dbReference type="InterPro" id="IPR016181">
    <property type="entry name" value="Acyl_CoA_acyltransferase"/>
</dbReference>
<reference evidence="2 3" key="1">
    <citation type="submission" date="2016-08" db="EMBL/GenBank/DDBJ databases">
        <authorList>
            <consortium name="Lentinula edodes genome sequencing consortium"/>
            <person name="Sakamoto Y."/>
            <person name="Nakade K."/>
            <person name="Sato S."/>
            <person name="Yoshida Y."/>
            <person name="Miyazaki K."/>
            <person name="Natsume S."/>
            <person name="Konno N."/>
        </authorList>
    </citation>
    <scope>NUCLEOTIDE SEQUENCE [LARGE SCALE GENOMIC DNA]</scope>
    <source>
        <strain evidence="2 3">NBRC 111202</strain>
    </source>
</reference>
<dbReference type="Gene3D" id="3.40.630.30">
    <property type="match status" value="1"/>
</dbReference>
<dbReference type="EMBL" id="BDGU01000292">
    <property type="protein sequence ID" value="GAW05996.1"/>
    <property type="molecule type" value="Genomic_DNA"/>
</dbReference>
<dbReference type="SUPFAM" id="SSF55729">
    <property type="entry name" value="Acyl-CoA N-acyltransferases (Nat)"/>
    <property type="match status" value="1"/>
</dbReference>
<protein>
    <submittedName>
        <fullName evidence="2">Acyl-N-acyltransferase</fullName>
    </submittedName>
</protein>
<accession>A0A1Q3EFP3</accession>
<organism evidence="2 3">
    <name type="scientific">Lentinula edodes</name>
    <name type="common">Shiitake mushroom</name>
    <name type="synonym">Lentinus edodes</name>
    <dbReference type="NCBI Taxonomy" id="5353"/>
    <lineage>
        <taxon>Eukaryota</taxon>
        <taxon>Fungi</taxon>
        <taxon>Dikarya</taxon>
        <taxon>Basidiomycota</taxon>
        <taxon>Agaricomycotina</taxon>
        <taxon>Agaricomycetes</taxon>
        <taxon>Agaricomycetidae</taxon>
        <taxon>Agaricales</taxon>
        <taxon>Marasmiineae</taxon>
        <taxon>Omphalotaceae</taxon>
        <taxon>Lentinula</taxon>
    </lineage>
</organism>
<keyword evidence="2" id="KW-0012">Acyltransferase</keyword>
<dbReference type="PROSITE" id="PS51186">
    <property type="entry name" value="GNAT"/>
    <property type="match status" value="1"/>
</dbReference>
<feature type="domain" description="N-acetyltransferase" evidence="1">
    <location>
        <begin position="26"/>
        <end position="235"/>
    </location>
</feature>
<dbReference type="Pfam" id="PF00583">
    <property type="entry name" value="Acetyltransf_1"/>
    <property type="match status" value="1"/>
</dbReference>
<proteinExistence type="predicted"/>
<evidence type="ECO:0000259" key="1">
    <source>
        <dbReference type="PROSITE" id="PS51186"/>
    </source>
</evidence>
<dbReference type="Proteomes" id="UP000188533">
    <property type="component" value="Unassembled WGS sequence"/>
</dbReference>
<reference evidence="2 3" key="2">
    <citation type="submission" date="2017-02" db="EMBL/GenBank/DDBJ databases">
        <title>A genome survey and senescence transcriptome analysis in Lentinula edodes.</title>
        <authorList>
            <person name="Sakamoto Y."/>
            <person name="Nakade K."/>
            <person name="Sato S."/>
            <person name="Yoshida Y."/>
            <person name="Miyazaki K."/>
            <person name="Natsume S."/>
            <person name="Konno N."/>
        </authorList>
    </citation>
    <scope>NUCLEOTIDE SEQUENCE [LARGE SCALE GENOMIC DNA]</scope>
    <source>
        <strain evidence="2 3">NBRC 111202</strain>
    </source>
</reference>
<gene>
    <name evidence="2" type="ORF">LENED_007887</name>
</gene>
<keyword evidence="3" id="KW-1185">Reference proteome</keyword>
<keyword evidence="2" id="KW-0808">Transferase</keyword>
<evidence type="ECO:0000313" key="3">
    <source>
        <dbReference type="Proteomes" id="UP000188533"/>
    </source>
</evidence>
<dbReference type="InterPro" id="IPR000182">
    <property type="entry name" value="GNAT_dom"/>
</dbReference>
<comment type="caution">
    <text evidence="2">The sequence shown here is derived from an EMBL/GenBank/DDBJ whole genome shotgun (WGS) entry which is preliminary data.</text>
</comment>
<sequence length="236" mass="26385">MGLRKSLKLEDIGVTNQNSFRIIMTVTIREAQESDADAVSRICLLTAKGGQSADDLHDFKELPGLTYAVPYVKLPTTLGFVLIDDKNSGSGEGDVVGYTLASRNSREFDRYAAEHWWPILAEKYPPSLAQKPADKEFMELFRNMHGKSEARVSFGAANMHINLLEPYQRQGWGSKLVGRMVEALRKEDPDGGVTLGMDPRNLAVRRFYEKFGFESFEGGKFNELGLKFSKAKNLAI</sequence>
<dbReference type="GO" id="GO:0016747">
    <property type="term" value="F:acyltransferase activity, transferring groups other than amino-acyl groups"/>
    <property type="evidence" value="ECO:0007669"/>
    <property type="project" value="InterPro"/>
</dbReference>
<name>A0A1Q3EFP3_LENED</name>
<dbReference type="STRING" id="5353.A0A1Q3EFP3"/>
<dbReference type="AlphaFoldDB" id="A0A1Q3EFP3"/>
<evidence type="ECO:0000313" key="2">
    <source>
        <dbReference type="EMBL" id="GAW05996.1"/>
    </source>
</evidence>